<accession>A0ABV5G4C2</accession>
<evidence type="ECO:0000256" key="1">
    <source>
        <dbReference type="SAM" id="MobiDB-lite"/>
    </source>
</evidence>
<organism evidence="2 3">
    <name type="scientific">Citricoccus parietis</name>
    <dbReference type="NCBI Taxonomy" id="592307"/>
    <lineage>
        <taxon>Bacteria</taxon>
        <taxon>Bacillati</taxon>
        <taxon>Actinomycetota</taxon>
        <taxon>Actinomycetes</taxon>
        <taxon>Micrococcales</taxon>
        <taxon>Micrococcaceae</taxon>
        <taxon>Citricoccus</taxon>
    </lineage>
</organism>
<gene>
    <name evidence="2" type="ORF">ACFFX0_22305</name>
</gene>
<evidence type="ECO:0008006" key="4">
    <source>
        <dbReference type="Google" id="ProtNLM"/>
    </source>
</evidence>
<comment type="caution">
    <text evidence="2">The sequence shown here is derived from an EMBL/GenBank/DDBJ whole genome shotgun (WGS) entry which is preliminary data.</text>
</comment>
<protein>
    <recommendedName>
        <fullName evidence="4">Secreted protein</fullName>
    </recommendedName>
</protein>
<dbReference type="Proteomes" id="UP001589575">
    <property type="component" value="Unassembled WGS sequence"/>
</dbReference>
<proteinExistence type="predicted"/>
<feature type="region of interest" description="Disordered" evidence="1">
    <location>
        <begin position="29"/>
        <end position="53"/>
    </location>
</feature>
<dbReference type="EMBL" id="JBHMFI010000001">
    <property type="protein sequence ID" value="MFB9073786.1"/>
    <property type="molecule type" value="Genomic_DNA"/>
</dbReference>
<reference evidence="2 3" key="1">
    <citation type="submission" date="2024-09" db="EMBL/GenBank/DDBJ databases">
        <authorList>
            <person name="Sun Q."/>
            <person name="Mori K."/>
        </authorList>
    </citation>
    <scope>NUCLEOTIDE SEQUENCE [LARGE SCALE GENOMIC DNA]</scope>
    <source>
        <strain evidence="2 3">CCM 7609</strain>
    </source>
</reference>
<keyword evidence="3" id="KW-1185">Reference proteome</keyword>
<name>A0ABV5G4C2_9MICC</name>
<evidence type="ECO:0000313" key="2">
    <source>
        <dbReference type="EMBL" id="MFB9073786.1"/>
    </source>
</evidence>
<evidence type="ECO:0000313" key="3">
    <source>
        <dbReference type="Proteomes" id="UP001589575"/>
    </source>
</evidence>
<sequence length="53" mass="5620">MRGTRATTSRSLASTLWVAARAVSARSITSSGAWPGNRSPIWSRARKDGMGSV</sequence>